<dbReference type="GO" id="GO:0032453">
    <property type="term" value="F:histone H3K4 demethylase activity"/>
    <property type="evidence" value="ECO:0007669"/>
    <property type="project" value="TreeGrafter"/>
</dbReference>
<keyword evidence="2" id="KW-0804">Transcription</keyword>
<dbReference type="PANTHER" id="PTHR13096:SF7">
    <property type="entry name" value="RIBOSOMAL OXYGENASE 2"/>
    <property type="match status" value="1"/>
</dbReference>
<keyword evidence="2" id="KW-0479">Metal-binding</keyword>
<dbReference type="Proteomes" id="UP000694523">
    <property type="component" value="Unplaced"/>
</dbReference>
<comment type="function">
    <text evidence="2">Oxygenase that can act as both a histone lysine demethylase and a ribosomal histidine hydroxylase.</text>
</comment>
<sequence>MPKSRRGGAVKRGAATAVPEQQEPPLKRGAAEPECPLLFHSPDALFASLIAPFSPEQFFTEHWEKKPLHLRRDQRDAFVASYYRSLFGLADLPDLCASHALEFYRDVNAVRCVGGKKKVLNCSQCDLYYLALRCVCALAHKRDCG</sequence>
<evidence type="ECO:0000256" key="3">
    <source>
        <dbReference type="SAM" id="MobiDB-lite"/>
    </source>
</evidence>
<evidence type="ECO:0000313" key="4">
    <source>
        <dbReference type="Ensembl" id="ENSNMLP00000033763.1"/>
    </source>
</evidence>
<feature type="region of interest" description="Disordered" evidence="3">
    <location>
        <begin position="1"/>
        <end position="29"/>
    </location>
</feature>
<organism evidence="4 5">
    <name type="scientific">Neogobius melanostomus</name>
    <name type="common">round goby</name>
    <dbReference type="NCBI Taxonomy" id="47308"/>
    <lineage>
        <taxon>Eukaryota</taxon>
        <taxon>Metazoa</taxon>
        <taxon>Chordata</taxon>
        <taxon>Craniata</taxon>
        <taxon>Vertebrata</taxon>
        <taxon>Euteleostomi</taxon>
        <taxon>Actinopterygii</taxon>
        <taxon>Neopterygii</taxon>
        <taxon>Teleostei</taxon>
        <taxon>Neoteleostei</taxon>
        <taxon>Acanthomorphata</taxon>
        <taxon>Gobiaria</taxon>
        <taxon>Gobiiformes</taxon>
        <taxon>Gobioidei</taxon>
        <taxon>Gobiidae</taxon>
        <taxon>Benthophilinae</taxon>
        <taxon>Neogobiini</taxon>
        <taxon>Neogobius</taxon>
    </lineage>
</organism>
<reference evidence="4" key="2">
    <citation type="submission" date="2025-09" db="UniProtKB">
        <authorList>
            <consortium name="Ensembl"/>
        </authorList>
    </citation>
    <scope>IDENTIFICATION</scope>
</reference>
<comment type="subcellular location">
    <subcellularLocation>
        <location evidence="2">Nucleus</location>
    </subcellularLocation>
</comment>
<evidence type="ECO:0000256" key="1">
    <source>
        <dbReference type="ARBA" id="ARBA00023004"/>
    </source>
</evidence>
<keyword evidence="2" id="KW-0539">Nucleus</keyword>
<comment type="similarity">
    <text evidence="2">Belongs to the ROX family.</text>
</comment>
<keyword evidence="2" id="KW-0223">Dioxygenase</keyword>
<evidence type="ECO:0000256" key="2">
    <source>
        <dbReference type="RuleBase" id="RU366061"/>
    </source>
</evidence>
<dbReference type="GO" id="GO:0051864">
    <property type="term" value="F:histone H3K36 demethylase activity"/>
    <property type="evidence" value="ECO:0007669"/>
    <property type="project" value="TreeGrafter"/>
</dbReference>
<keyword evidence="2" id="KW-0805">Transcription regulation</keyword>
<protein>
    <recommendedName>
        <fullName evidence="2">Bifunctional lysine-specific demethylase and histidyl-hydroxylase</fullName>
        <ecNumber evidence="2">1.14.11.-</ecNumber>
    </recommendedName>
</protein>
<dbReference type="Gene3D" id="2.60.120.650">
    <property type="entry name" value="Cupin"/>
    <property type="match status" value="1"/>
</dbReference>
<keyword evidence="2" id="KW-0560">Oxidoreductase</keyword>
<dbReference type="Ensembl" id="ENSNMLT00000037616.1">
    <property type="protein sequence ID" value="ENSNMLP00000033763.1"/>
    <property type="gene ID" value="ENSNMLG00000021103.1"/>
</dbReference>
<dbReference type="AlphaFoldDB" id="A0A8C6UDX2"/>
<evidence type="ECO:0000313" key="5">
    <source>
        <dbReference type="Proteomes" id="UP000694523"/>
    </source>
</evidence>
<keyword evidence="5" id="KW-1185">Reference proteome</keyword>
<dbReference type="GO" id="GO:0005730">
    <property type="term" value="C:nucleolus"/>
    <property type="evidence" value="ECO:0007669"/>
    <property type="project" value="TreeGrafter"/>
</dbReference>
<proteinExistence type="inferred from homology"/>
<dbReference type="GO" id="GO:0005506">
    <property type="term" value="F:iron ion binding"/>
    <property type="evidence" value="ECO:0007669"/>
    <property type="project" value="UniProtKB-UniRule"/>
</dbReference>
<dbReference type="PANTHER" id="PTHR13096">
    <property type="entry name" value="MINA53 MYC INDUCED NUCLEAR ANTIGEN"/>
    <property type="match status" value="1"/>
</dbReference>
<accession>A0A8C6UDX2</accession>
<comment type="cofactor">
    <cofactor evidence="2">
        <name>Fe(2+)</name>
        <dbReference type="ChEBI" id="CHEBI:29033"/>
    </cofactor>
    <text evidence="2">Binds 1 Fe(2+) ion per subunit.</text>
</comment>
<keyword evidence="1 2" id="KW-0408">Iron</keyword>
<reference evidence="4" key="1">
    <citation type="submission" date="2025-08" db="UniProtKB">
        <authorList>
            <consortium name="Ensembl"/>
        </authorList>
    </citation>
    <scope>IDENTIFICATION</scope>
</reference>
<dbReference type="InterPro" id="IPR039994">
    <property type="entry name" value="NO66-like"/>
</dbReference>
<name>A0A8C6UDX2_9GOBI</name>
<dbReference type="EC" id="1.14.11.-" evidence="2"/>
<dbReference type="SUPFAM" id="SSF51197">
    <property type="entry name" value="Clavaminate synthase-like"/>
    <property type="match status" value="1"/>
</dbReference>